<evidence type="ECO:0000256" key="1">
    <source>
        <dbReference type="ARBA" id="ARBA00008792"/>
    </source>
</evidence>
<dbReference type="GO" id="GO:0004386">
    <property type="term" value="F:helicase activity"/>
    <property type="evidence" value="ECO:0007669"/>
    <property type="project" value="UniProtKB-KW"/>
</dbReference>
<dbReference type="InterPro" id="IPR027417">
    <property type="entry name" value="P-loop_NTPase"/>
</dbReference>
<evidence type="ECO:0000256" key="2">
    <source>
        <dbReference type="ARBA" id="ARBA00022741"/>
    </source>
</evidence>
<accession>A0A9N9YCL7</accession>
<dbReference type="GO" id="GO:0005524">
    <property type="term" value="F:ATP binding"/>
    <property type="evidence" value="ECO:0007669"/>
    <property type="project" value="UniProtKB-KW"/>
</dbReference>
<dbReference type="Pfam" id="PF07717">
    <property type="entry name" value="OB_NTP_bind"/>
    <property type="match status" value="1"/>
</dbReference>
<feature type="domain" description="Helicase ATP-binding" evidence="6">
    <location>
        <begin position="13"/>
        <end position="177"/>
    </location>
</feature>
<dbReference type="InterPro" id="IPR011545">
    <property type="entry name" value="DEAD/DEAH_box_helicase_dom"/>
</dbReference>
<evidence type="ECO:0000313" key="9">
    <source>
        <dbReference type="Proteomes" id="UP000754883"/>
    </source>
</evidence>
<keyword evidence="9" id="KW-1185">Reference proteome</keyword>
<dbReference type="PROSITE" id="PS51192">
    <property type="entry name" value="HELICASE_ATP_BIND_1"/>
    <property type="match status" value="1"/>
</dbReference>
<reference evidence="8" key="1">
    <citation type="submission" date="2021-10" db="EMBL/GenBank/DDBJ databases">
        <authorList>
            <person name="Piombo E."/>
        </authorList>
    </citation>
    <scope>NUCLEOTIDE SEQUENCE</scope>
</reference>
<dbReference type="SMART" id="SM00487">
    <property type="entry name" value="DEXDc"/>
    <property type="match status" value="1"/>
</dbReference>
<dbReference type="InterPro" id="IPR001650">
    <property type="entry name" value="Helicase_C-like"/>
</dbReference>
<comment type="caution">
    <text evidence="8">The sequence shown here is derived from an EMBL/GenBank/DDBJ whole genome shotgun (WGS) entry which is preliminary data.</text>
</comment>
<keyword evidence="2" id="KW-0547">Nucleotide-binding</keyword>
<proteinExistence type="inferred from homology"/>
<dbReference type="PROSITE" id="PS51194">
    <property type="entry name" value="HELICASE_CTER"/>
    <property type="match status" value="1"/>
</dbReference>
<dbReference type="InterPro" id="IPR011709">
    <property type="entry name" value="DEAD-box_helicase_OB_fold"/>
</dbReference>
<name>A0A9N9YCL7_9HYPO</name>
<protein>
    <submittedName>
        <fullName evidence="8">Uncharacterized protein</fullName>
    </submittedName>
</protein>
<dbReference type="GO" id="GO:0016787">
    <property type="term" value="F:hydrolase activity"/>
    <property type="evidence" value="ECO:0007669"/>
    <property type="project" value="UniProtKB-KW"/>
</dbReference>
<dbReference type="GO" id="GO:0003723">
    <property type="term" value="F:RNA binding"/>
    <property type="evidence" value="ECO:0007669"/>
    <property type="project" value="TreeGrafter"/>
</dbReference>
<keyword evidence="5" id="KW-0067">ATP-binding</keyword>
<dbReference type="Pfam" id="PF00270">
    <property type="entry name" value="DEAD"/>
    <property type="match status" value="1"/>
</dbReference>
<keyword evidence="4" id="KW-0347">Helicase</keyword>
<comment type="similarity">
    <text evidence="1">Belongs to the DEAD box helicase family. DEAH subfamily.</text>
</comment>
<dbReference type="Proteomes" id="UP000754883">
    <property type="component" value="Unassembled WGS sequence"/>
</dbReference>
<dbReference type="PANTHER" id="PTHR18934:SF99">
    <property type="entry name" value="ATP-DEPENDENT RNA HELICASE DHX37-RELATED"/>
    <property type="match status" value="1"/>
</dbReference>
<organism evidence="8 9">
    <name type="scientific">Clonostachys byssicola</name>
    <dbReference type="NCBI Taxonomy" id="160290"/>
    <lineage>
        <taxon>Eukaryota</taxon>
        <taxon>Fungi</taxon>
        <taxon>Dikarya</taxon>
        <taxon>Ascomycota</taxon>
        <taxon>Pezizomycotina</taxon>
        <taxon>Sordariomycetes</taxon>
        <taxon>Hypocreomycetidae</taxon>
        <taxon>Hypocreales</taxon>
        <taxon>Bionectriaceae</taxon>
        <taxon>Clonostachys</taxon>
    </lineage>
</organism>
<feature type="domain" description="Helicase C-terminal" evidence="7">
    <location>
        <begin position="214"/>
        <end position="383"/>
    </location>
</feature>
<keyword evidence="3" id="KW-0378">Hydrolase</keyword>
<dbReference type="SMART" id="SM00490">
    <property type="entry name" value="HELICc"/>
    <property type="match status" value="1"/>
</dbReference>
<evidence type="ECO:0000256" key="4">
    <source>
        <dbReference type="ARBA" id="ARBA00022806"/>
    </source>
</evidence>
<dbReference type="PANTHER" id="PTHR18934">
    <property type="entry name" value="ATP-DEPENDENT RNA HELICASE"/>
    <property type="match status" value="1"/>
</dbReference>
<dbReference type="SUPFAM" id="SSF52540">
    <property type="entry name" value="P-loop containing nucleoside triphosphate hydrolases"/>
    <property type="match status" value="1"/>
</dbReference>
<gene>
    <name evidence="8" type="ORF">CBYS24578_00001830</name>
</gene>
<evidence type="ECO:0000259" key="7">
    <source>
        <dbReference type="PROSITE" id="PS51194"/>
    </source>
</evidence>
<sequence>MASITSPHLNEFWDAFTKHEVLIVSGGTGSGKTTQIPQFVAYKAQQMNLRGRIVCTQPRDLATVKVAERVAQEAGCELGTQVGYQIHGDDKTSEETRLIYVTDRLMVAQAFNDENFSKCHTIFIDEVHECSNNIYLLMALARRAVKKHNIKIIVMSATINVDKYVNYFKDHATVAQVHMPGATHKVDIRYLGETPRLTSSGHPDRSNIVEEACRLVANIVRNRYPPGNVLVFMPDVFEVGMTCQLIRKEIRELDVISLHSAQPEVAQNAILSSASTNKRRQCIVSTNIAETSITLPDIAYVIDTGLEKVKRLMARTGASEVFRRPISKAVAIQRAGRCGRTQPGVCFRMYTEQDFEKNLRDQPDAEISRDDVSAIYLKALAFGFTAATLPFIDLPPFENLLYANELLLDLGYINDRFQVTNAGKRAAQSPFEPNWTYAIEFAKARHPHLAQHIVAIAAICSSMQSIFLAASMSLAPSFLASTADSMSDLITELNALYAFEAEEPKLRGVRELDQWCTGRSLNRPLMEQILLQRDSAIETMGIRFNDAPEAINGQEGENIRRILARTFFRNIALKISSSDEDERYRTIHGNFAALIAQESVLSTRDHPWVMYGTLRMGRNNLLMEKVTLIEPEWIADLPFFQDDRMKKNYHGNFVQRRVKEELDRIRAAIEN</sequence>
<dbReference type="InterPro" id="IPR014001">
    <property type="entry name" value="Helicase_ATP-bd"/>
</dbReference>
<dbReference type="InterPro" id="IPR002464">
    <property type="entry name" value="DNA/RNA_helicase_DEAH_CS"/>
</dbReference>
<dbReference type="Gene3D" id="1.20.120.1080">
    <property type="match status" value="1"/>
</dbReference>
<evidence type="ECO:0000256" key="5">
    <source>
        <dbReference type="ARBA" id="ARBA00022840"/>
    </source>
</evidence>
<dbReference type="EMBL" id="CABFNO020001560">
    <property type="protein sequence ID" value="CAH0002077.1"/>
    <property type="molecule type" value="Genomic_DNA"/>
</dbReference>
<dbReference type="OrthoDB" id="10253254at2759"/>
<evidence type="ECO:0000256" key="3">
    <source>
        <dbReference type="ARBA" id="ARBA00022801"/>
    </source>
</evidence>
<evidence type="ECO:0000259" key="6">
    <source>
        <dbReference type="PROSITE" id="PS51192"/>
    </source>
</evidence>
<evidence type="ECO:0000313" key="8">
    <source>
        <dbReference type="EMBL" id="CAH0002077.1"/>
    </source>
</evidence>
<dbReference type="Gene3D" id="3.40.50.300">
    <property type="entry name" value="P-loop containing nucleotide triphosphate hydrolases"/>
    <property type="match status" value="2"/>
</dbReference>
<dbReference type="AlphaFoldDB" id="A0A9N9YCL7"/>
<dbReference type="CDD" id="cd18791">
    <property type="entry name" value="SF2_C_RHA"/>
    <property type="match status" value="1"/>
</dbReference>
<dbReference type="CDD" id="cd17917">
    <property type="entry name" value="DEXHc_RHA-like"/>
    <property type="match status" value="1"/>
</dbReference>
<dbReference type="Pfam" id="PF00271">
    <property type="entry name" value="Helicase_C"/>
    <property type="match status" value="1"/>
</dbReference>
<dbReference type="PROSITE" id="PS00690">
    <property type="entry name" value="DEAH_ATP_HELICASE"/>
    <property type="match status" value="1"/>
</dbReference>